<dbReference type="InterPro" id="IPR012340">
    <property type="entry name" value="NA-bd_OB-fold"/>
</dbReference>
<keyword evidence="4" id="KW-0238">DNA-binding</keyword>
<keyword evidence="3" id="KW-0235">DNA replication</keyword>
<dbReference type="InterPro" id="IPR036390">
    <property type="entry name" value="WH_DNA-bd_sf"/>
</dbReference>
<evidence type="ECO:0000256" key="3">
    <source>
        <dbReference type="ARBA" id="ARBA00022705"/>
    </source>
</evidence>
<dbReference type="GO" id="GO:0035861">
    <property type="term" value="C:site of double-strand break"/>
    <property type="evidence" value="ECO:0007669"/>
    <property type="project" value="TreeGrafter"/>
</dbReference>
<dbReference type="GO" id="GO:0006289">
    <property type="term" value="P:nucleotide-excision repair"/>
    <property type="evidence" value="ECO:0007669"/>
    <property type="project" value="TreeGrafter"/>
</dbReference>
<feature type="region of interest" description="Disordered" evidence="6">
    <location>
        <begin position="1"/>
        <end position="35"/>
    </location>
</feature>
<gene>
    <name evidence="8" type="ORF">CROQUDRAFT_665413</name>
</gene>
<organism evidence="8 9">
    <name type="scientific">Cronartium quercuum f. sp. fusiforme G11</name>
    <dbReference type="NCBI Taxonomy" id="708437"/>
    <lineage>
        <taxon>Eukaryota</taxon>
        <taxon>Fungi</taxon>
        <taxon>Dikarya</taxon>
        <taxon>Basidiomycota</taxon>
        <taxon>Pucciniomycotina</taxon>
        <taxon>Pucciniomycetes</taxon>
        <taxon>Pucciniales</taxon>
        <taxon>Coleosporiaceae</taxon>
        <taxon>Cronartium</taxon>
    </lineage>
</organism>
<evidence type="ECO:0000256" key="4">
    <source>
        <dbReference type="ARBA" id="ARBA00023125"/>
    </source>
</evidence>
<accession>A0A9P6N793</accession>
<comment type="caution">
    <text evidence="8">The sequence shown here is derived from an EMBL/GenBank/DDBJ whole genome shotgun (WGS) entry which is preliminary data.</text>
</comment>
<dbReference type="InterPro" id="IPR036388">
    <property type="entry name" value="WH-like_DNA-bd_sf"/>
</dbReference>
<dbReference type="SUPFAM" id="SSF46785">
    <property type="entry name" value="Winged helix' DNA-binding domain"/>
    <property type="match status" value="1"/>
</dbReference>
<keyword evidence="9" id="KW-1185">Reference proteome</keyword>
<dbReference type="GO" id="GO:0006260">
    <property type="term" value="P:DNA replication"/>
    <property type="evidence" value="ECO:0007669"/>
    <property type="project" value="UniProtKB-KW"/>
</dbReference>
<evidence type="ECO:0000313" key="9">
    <source>
        <dbReference type="Proteomes" id="UP000886653"/>
    </source>
</evidence>
<dbReference type="Gene3D" id="2.40.50.140">
    <property type="entry name" value="Nucleic acid-binding proteins"/>
    <property type="match status" value="1"/>
</dbReference>
<dbReference type="Proteomes" id="UP000886653">
    <property type="component" value="Unassembled WGS sequence"/>
</dbReference>
<dbReference type="InterPro" id="IPR014892">
    <property type="entry name" value="RPA_C"/>
</dbReference>
<dbReference type="InterPro" id="IPR014646">
    <property type="entry name" value="Rfa2/RPA32"/>
</dbReference>
<dbReference type="PANTHER" id="PTHR13989:SF16">
    <property type="entry name" value="REPLICATION PROTEIN A2"/>
    <property type="match status" value="1"/>
</dbReference>
<evidence type="ECO:0000256" key="5">
    <source>
        <dbReference type="ARBA" id="ARBA00023242"/>
    </source>
</evidence>
<dbReference type="GO" id="GO:0000724">
    <property type="term" value="P:double-strand break repair via homologous recombination"/>
    <property type="evidence" value="ECO:0007669"/>
    <property type="project" value="TreeGrafter"/>
</dbReference>
<evidence type="ECO:0000256" key="6">
    <source>
        <dbReference type="SAM" id="MobiDB-lite"/>
    </source>
</evidence>
<dbReference type="CDD" id="cd04478">
    <property type="entry name" value="RPA2_DBD_D"/>
    <property type="match status" value="1"/>
</dbReference>
<protein>
    <recommendedName>
        <fullName evidence="7">Replication protein A C-terminal domain-containing protein</fullName>
    </recommendedName>
</protein>
<evidence type="ECO:0000256" key="1">
    <source>
        <dbReference type="ARBA" id="ARBA00004123"/>
    </source>
</evidence>
<reference evidence="8" key="1">
    <citation type="submission" date="2013-11" db="EMBL/GenBank/DDBJ databases">
        <title>Genome sequence of the fusiform rust pathogen reveals effectors for host alternation and coevolution with pine.</title>
        <authorList>
            <consortium name="DOE Joint Genome Institute"/>
            <person name="Smith K."/>
            <person name="Pendleton A."/>
            <person name="Kubisiak T."/>
            <person name="Anderson C."/>
            <person name="Salamov A."/>
            <person name="Aerts A."/>
            <person name="Riley R."/>
            <person name="Clum A."/>
            <person name="Lindquist E."/>
            <person name="Ence D."/>
            <person name="Campbell M."/>
            <person name="Kronenberg Z."/>
            <person name="Feau N."/>
            <person name="Dhillon B."/>
            <person name="Hamelin R."/>
            <person name="Burleigh J."/>
            <person name="Smith J."/>
            <person name="Yandell M."/>
            <person name="Nelson C."/>
            <person name="Grigoriev I."/>
            <person name="Davis J."/>
        </authorList>
    </citation>
    <scope>NUCLEOTIDE SEQUENCE</scope>
    <source>
        <strain evidence="8">G11</strain>
    </source>
</reference>
<evidence type="ECO:0000313" key="8">
    <source>
        <dbReference type="EMBL" id="KAG0140262.1"/>
    </source>
</evidence>
<dbReference type="SUPFAM" id="SSF50249">
    <property type="entry name" value="Nucleic acid-binding proteins"/>
    <property type="match status" value="1"/>
</dbReference>
<feature type="domain" description="Replication protein A C-terminal" evidence="7">
    <location>
        <begin position="182"/>
        <end position="253"/>
    </location>
</feature>
<dbReference type="PANTHER" id="PTHR13989">
    <property type="entry name" value="REPLICATION PROTEIN A-RELATED"/>
    <property type="match status" value="1"/>
</dbReference>
<dbReference type="EMBL" id="MU167459">
    <property type="protein sequence ID" value="KAG0140262.1"/>
    <property type="molecule type" value="Genomic_DNA"/>
</dbReference>
<comment type="similarity">
    <text evidence="2">Belongs to the replication factor A protein 2 family.</text>
</comment>
<keyword evidence="5" id="KW-0539">Nucleus</keyword>
<dbReference type="Gene3D" id="1.10.10.10">
    <property type="entry name" value="Winged helix-like DNA-binding domain superfamily/Winged helix DNA-binding domain"/>
    <property type="match status" value="1"/>
</dbReference>
<dbReference type="GO" id="GO:0000781">
    <property type="term" value="C:chromosome, telomeric region"/>
    <property type="evidence" value="ECO:0007669"/>
    <property type="project" value="TreeGrafter"/>
</dbReference>
<feature type="compositionally biased region" description="Polar residues" evidence="6">
    <location>
        <begin position="17"/>
        <end position="26"/>
    </location>
</feature>
<dbReference type="GO" id="GO:0005662">
    <property type="term" value="C:DNA replication factor A complex"/>
    <property type="evidence" value="ECO:0007669"/>
    <property type="project" value="TreeGrafter"/>
</dbReference>
<sequence length="259" mass="28774">MSYGGRFNDESGGGFLQGSQSNTQSPGGKEKADQTLRPVTIKQLVEADVSHSDSVFAIQDVEVVNVSFCAVVRKITRNPTNVLIQVEDGTGTIEVRKWIESSDGEIEGLDPETGVQEQEWVRVIGGVKSFNQKRNVAVLRIQKITDFNMINYHLLDVVRITLQYERGISNENYMAVDHPNPATTAARVLSAQHDHRPPRQAKIMAMFTDQEIPDEGIHLAEIARTCGMKLEDVEEETNKLKAAGELYATVDDNHLKPTN</sequence>
<dbReference type="OrthoDB" id="25571at2759"/>
<dbReference type="PIRSF" id="PIRSF036949">
    <property type="entry name" value="RPA32"/>
    <property type="match status" value="1"/>
</dbReference>
<proteinExistence type="inferred from homology"/>
<dbReference type="GO" id="GO:0003697">
    <property type="term" value="F:single-stranded DNA binding"/>
    <property type="evidence" value="ECO:0007669"/>
    <property type="project" value="TreeGrafter"/>
</dbReference>
<dbReference type="Pfam" id="PF08784">
    <property type="entry name" value="RPA_C"/>
    <property type="match status" value="1"/>
</dbReference>
<dbReference type="InterPro" id="IPR040260">
    <property type="entry name" value="RFA2-like"/>
</dbReference>
<evidence type="ECO:0000259" key="7">
    <source>
        <dbReference type="Pfam" id="PF08784"/>
    </source>
</evidence>
<comment type="subcellular location">
    <subcellularLocation>
        <location evidence="1">Nucleus</location>
    </subcellularLocation>
</comment>
<name>A0A9P6N793_9BASI</name>
<dbReference type="AlphaFoldDB" id="A0A9P6N793"/>
<evidence type="ECO:0000256" key="2">
    <source>
        <dbReference type="ARBA" id="ARBA00007815"/>
    </source>
</evidence>